<dbReference type="InterPro" id="IPR019870">
    <property type="entry name" value="Se_metab_YedF"/>
</dbReference>
<dbReference type="PROSITE" id="PS01148">
    <property type="entry name" value="UPF0033"/>
    <property type="match status" value="1"/>
</dbReference>
<proteinExistence type="inferred from homology"/>
<dbReference type="RefSeq" id="WP_013007093.1">
    <property type="nucleotide sequence ID" value="NC_013939.1"/>
</dbReference>
<dbReference type="PANTHER" id="PTHR33279">
    <property type="entry name" value="SULFUR CARRIER PROTEIN YEDF-RELATED"/>
    <property type="match status" value="1"/>
</dbReference>
<dbReference type="NCBIfam" id="TIGR03527">
    <property type="entry name" value="selenium_YedF"/>
    <property type="match status" value="1"/>
</dbReference>
<dbReference type="SUPFAM" id="SSF75169">
    <property type="entry name" value="DsrEFH-like"/>
    <property type="match status" value="1"/>
</dbReference>
<dbReference type="STRING" id="639282.DEFDS_0344"/>
<dbReference type="eggNOG" id="COG0425">
    <property type="taxonomic scope" value="Bacteria"/>
</dbReference>
<feature type="domain" description="UPF0033" evidence="2">
    <location>
        <begin position="3"/>
        <end position="27"/>
    </location>
</feature>
<dbReference type="InterPro" id="IPR027396">
    <property type="entry name" value="DsrEFH-like"/>
</dbReference>
<gene>
    <name evidence="3" type="ordered locus">DEFDS_0344</name>
</gene>
<dbReference type="Pfam" id="PF01206">
    <property type="entry name" value="TusA"/>
    <property type="match status" value="1"/>
</dbReference>
<dbReference type="Pfam" id="PF02635">
    <property type="entry name" value="DsrE"/>
    <property type="match status" value="1"/>
</dbReference>
<dbReference type="PANTHER" id="PTHR33279:SF6">
    <property type="entry name" value="SULFUR CARRIER PROTEIN YEDF-RELATED"/>
    <property type="match status" value="1"/>
</dbReference>
<comment type="similarity">
    <text evidence="1">Belongs to the sulfur carrier protein TusA family.</text>
</comment>
<evidence type="ECO:0000313" key="4">
    <source>
        <dbReference type="Proteomes" id="UP000001520"/>
    </source>
</evidence>
<dbReference type="Proteomes" id="UP000001520">
    <property type="component" value="Chromosome"/>
</dbReference>
<sequence>MVVDARGKACPTPVIMTKKALESIKEGVITVLVDNFASKENVSKFAASQGLTCEISEKDGYFELVIAKGYTCDIVKNEEKDDSKSKSKIVLYVGSDAIGSGSDELGKILMKGFIENIINLELMPSTIIFVNSGVFLTTKNDDTVKALKELEEKGVEILSCGTCLTHFDLMNDLKVGEVTDAFKVMQRLFDADKVIRL</sequence>
<dbReference type="SUPFAM" id="SSF64307">
    <property type="entry name" value="SirA-like"/>
    <property type="match status" value="1"/>
</dbReference>
<dbReference type="CDD" id="cd03421">
    <property type="entry name" value="SirA_like_N"/>
    <property type="match status" value="1"/>
</dbReference>
<dbReference type="InterPro" id="IPR003787">
    <property type="entry name" value="Sulphur_relay_DsrE/F-like"/>
</dbReference>
<evidence type="ECO:0000259" key="2">
    <source>
        <dbReference type="PROSITE" id="PS01148"/>
    </source>
</evidence>
<name>D3PB72_DEFDS</name>
<evidence type="ECO:0000313" key="3">
    <source>
        <dbReference type="EMBL" id="BAI79845.1"/>
    </source>
</evidence>
<dbReference type="EMBL" id="AP011529">
    <property type="protein sequence ID" value="BAI79845.1"/>
    <property type="molecule type" value="Genomic_DNA"/>
</dbReference>
<dbReference type="AlphaFoldDB" id="D3PB72"/>
<dbReference type="Gene3D" id="3.30.110.40">
    <property type="entry name" value="TusA-like domain"/>
    <property type="match status" value="1"/>
</dbReference>
<organism evidence="3 4">
    <name type="scientific">Deferribacter desulfuricans (strain DSM 14783 / JCM 11476 / NBRC 101012 / SSM1)</name>
    <dbReference type="NCBI Taxonomy" id="639282"/>
    <lineage>
        <taxon>Bacteria</taxon>
        <taxon>Pseudomonadati</taxon>
        <taxon>Deferribacterota</taxon>
        <taxon>Deferribacteres</taxon>
        <taxon>Deferribacterales</taxon>
        <taxon>Deferribacteraceae</taxon>
        <taxon>Deferribacter</taxon>
    </lineage>
</organism>
<reference evidence="3 4" key="1">
    <citation type="journal article" date="2010" name="DNA Res.">
        <title>Bacterial lifestyle in a deep-sea hydrothermal vent chimney revealed by the genome sequence of the thermophilic bacterium Deferribacter desulfuricans SSM1.</title>
        <authorList>
            <person name="Takaki Y."/>
            <person name="Shimamura S."/>
            <person name="Nakagawa S."/>
            <person name="Fukuhara Y."/>
            <person name="Horikawa H."/>
            <person name="Ankai A."/>
            <person name="Harada T."/>
            <person name="Hosoyama A."/>
            <person name="Oguchi A."/>
            <person name="Fukui S."/>
            <person name="Fujita N."/>
            <person name="Takami H."/>
            <person name="Takai K."/>
        </authorList>
    </citation>
    <scope>NUCLEOTIDE SEQUENCE [LARGE SCALE GENOMIC DNA]</scope>
    <source>
        <strain evidence="4">DSM 14783 / JCM 11476 / NBRC 101012 / SSM1</strain>
    </source>
</reference>
<protein>
    <recommendedName>
        <fullName evidence="2">UPF0033 domain-containing protein</fullName>
    </recommendedName>
</protein>
<dbReference type="KEGG" id="ddf:DEFDS_0344"/>
<keyword evidence="4" id="KW-1185">Reference proteome</keyword>
<dbReference type="HOGENOM" id="CLU_097491_0_0_0"/>
<dbReference type="InterPro" id="IPR001455">
    <property type="entry name" value="TusA-like"/>
</dbReference>
<accession>D3PB72</accession>
<dbReference type="InterPro" id="IPR036868">
    <property type="entry name" value="TusA-like_sf"/>
</dbReference>
<dbReference type="OrthoDB" id="9801500at2"/>
<evidence type="ECO:0000256" key="1">
    <source>
        <dbReference type="ARBA" id="ARBA00008984"/>
    </source>
</evidence>